<reference evidence="8" key="1">
    <citation type="submission" date="2016-02" db="EMBL/GenBank/DDBJ databases">
        <title>Comparative genomics of biotechnologically important yeasts.</title>
        <authorList>
            <consortium name="DOE Joint Genome Institute"/>
            <person name="Riley R."/>
            <person name="Haridas S."/>
            <person name="Wolfe K.H."/>
            <person name="Lopes M.R."/>
            <person name="Hittinger C.T."/>
            <person name="Goker M."/>
            <person name="Salamov A."/>
            <person name="Wisecaver J."/>
            <person name="Long T.M."/>
            <person name="Aerts A.L."/>
            <person name="Barry K."/>
            <person name="Choi C."/>
            <person name="Clum A."/>
            <person name="Coughlan A.Y."/>
            <person name="Deshpande S."/>
            <person name="Douglass A.P."/>
            <person name="Hanson S.J."/>
            <person name="Klenk H.-P."/>
            <person name="Labutti K."/>
            <person name="Lapidus A."/>
            <person name="Lindquist E."/>
            <person name="Lipzen A."/>
            <person name="Meier-Kolthoff J.P."/>
            <person name="Ohm R.A."/>
            <person name="Otillar R.P."/>
            <person name="Pangilinan J."/>
            <person name="Peng Y."/>
            <person name="Rokas A."/>
            <person name="Rosa C.A."/>
            <person name="Scheuner C."/>
            <person name="Sibirny A.A."/>
            <person name="Slot J.C."/>
            <person name="Stielow J.B."/>
            <person name="Sun H."/>
            <person name="Kurtzman C.P."/>
            <person name="Blackwell M."/>
            <person name="Jeffries T.W."/>
            <person name="Grigoriev I.V."/>
        </authorList>
    </citation>
    <scope>NUCLEOTIDE SEQUENCE [LARGE SCALE GENOMIC DNA]</scope>
    <source>
        <strain evidence="8">NRRL Y-17796</strain>
    </source>
</reference>
<proteinExistence type="inferred from homology"/>
<dbReference type="EMBL" id="KV453841">
    <property type="protein sequence ID" value="ODV92924.1"/>
    <property type="molecule type" value="Genomic_DNA"/>
</dbReference>
<evidence type="ECO:0000256" key="3">
    <source>
        <dbReference type="ARBA" id="ARBA00022833"/>
    </source>
</evidence>
<dbReference type="Pfam" id="PF00107">
    <property type="entry name" value="ADH_zinc_N"/>
    <property type="match status" value="1"/>
</dbReference>
<dbReference type="InterPro" id="IPR013154">
    <property type="entry name" value="ADH-like_N"/>
</dbReference>
<dbReference type="Gene3D" id="3.40.50.720">
    <property type="entry name" value="NAD(P)-binding Rossmann-like Domain"/>
    <property type="match status" value="1"/>
</dbReference>
<evidence type="ECO:0000256" key="4">
    <source>
        <dbReference type="ARBA" id="ARBA00023002"/>
    </source>
</evidence>
<dbReference type="PROSITE" id="PS00059">
    <property type="entry name" value="ADH_ZINC"/>
    <property type="match status" value="1"/>
</dbReference>
<dbReference type="Proteomes" id="UP000095023">
    <property type="component" value="Unassembled WGS sequence"/>
</dbReference>
<protein>
    <recommendedName>
        <fullName evidence="6">Enoyl reductase (ER) domain-containing protein</fullName>
    </recommendedName>
</protein>
<dbReference type="InterPro" id="IPR011032">
    <property type="entry name" value="GroES-like_sf"/>
</dbReference>
<dbReference type="Pfam" id="PF08240">
    <property type="entry name" value="ADH_N"/>
    <property type="match status" value="1"/>
</dbReference>
<keyword evidence="4" id="KW-0560">Oxidoreductase</keyword>
<evidence type="ECO:0000256" key="2">
    <source>
        <dbReference type="ARBA" id="ARBA00022723"/>
    </source>
</evidence>
<dbReference type="SUPFAM" id="SSF50129">
    <property type="entry name" value="GroES-like"/>
    <property type="match status" value="1"/>
</dbReference>
<evidence type="ECO:0000256" key="5">
    <source>
        <dbReference type="RuleBase" id="RU361277"/>
    </source>
</evidence>
<comment type="similarity">
    <text evidence="5">Belongs to the zinc-containing alcohol dehydrogenase family.</text>
</comment>
<dbReference type="OrthoDB" id="1879366at2759"/>
<dbReference type="InterPro" id="IPR047109">
    <property type="entry name" value="CAD-like"/>
</dbReference>
<keyword evidence="8" id="KW-1185">Reference proteome</keyword>
<dbReference type="InterPro" id="IPR013149">
    <property type="entry name" value="ADH-like_C"/>
</dbReference>
<dbReference type="GO" id="GO:0016616">
    <property type="term" value="F:oxidoreductase activity, acting on the CH-OH group of donors, NAD or NADP as acceptor"/>
    <property type="evidence" value="ECO:0007669"/>
    <property type="project" value="InterPro"/>
</dbReference>
<dbReference type="SMART" id="SM00829">
    <property type="entry name" value="PKS_ER"/>
    <property type="match status" value="1"/>
</dbReference>
<dbReference type="GO" id="GO:0008270">
    <property type="term" value="F:zinc ion binding"/>
    <property type="evidence" value="ECO:0007669"/>
    <property type="project" value="InterPro"/>
</dbReference>
<name>A0A1E4TME7_9ASCO</name>
<accession>A0A1E4TME7</accession>
<keyword evidence="2 5" id="KW-0479">Metal-binding</keyword>
<evidence type="ECO:0000256" key="1">
    <source>
        <dbReference type="ARBA" id="ARBA00001947"/>
    </source>
</evidence>
<evidence type="ECO:0000259" key="6">
    <source>
        <dbReference type="SMART" id="SM00829"/>
    </source>
</evidence>
<dbReference type="InterPro" id="IPR036291">
    <property type="entry name" value="NAD(P)-bd_dom_sf"/>
</dbReference>
<keyword evidence="3 5" id="KW-0862">Zinc</keyword>
<evidence type="ECO:0000313" key="8">
    <source>
        <dbReference type="Proteomes" id="UP000095023"/>
    </source>
</evidence>
<evidence type="ECO:0000313" key="7">
    <source>
        <dbReference type="EMBL" id="ODV92924.1"/>
    </source>
</evidence>
<dbReference type="PANTHER" id="PTHR42683">
    <property type="entry name" value="ALDEHYDE REDUCTASE"/>
    <property type="match status" value="1"/>
</dbReference>
<feature type="domain" description="Enoyl reductase (ER)" evidence="6">
    <location>
        <begin position="11"/>
        <end position="353"/>
    </location>
</feature>
<dbReference type="InterPro" id="IPR002328">
    <property type="entry name" value="ADH_Zn_CS"/>
</dbReference>
<dbReference type="Gene3D" id="3.90.180.10">
    <property type="entry name" value="Medium-chain alcohol dehydrogenases, catalytic domain"/>
    <property type="match status" value="1"/>
</dbReference>
<dbReference type="InterPro" id="IPR020843">
    <property type="entry name" value="ER"/>
</dbReference>
<comment type="cofactor">
    <cofactor evidence="1 5">
        <name>Zn(2+)</name>
        <dbReference type="ChEBI" id="CHEBI:29105"/>
    </cofactor>
</comment>
<gene>
    <name evidence="7" type="ORF">CANCADRAFT_95453</name>
</gene>
<sequence length="365" mass="39351">MTYPETIDALGVVDYDKWPVPSKFSYKPREFRENDVDIQIDACAICGSDIHAAKGGWGRPYAPVAVGHEIIGKVVKVGSKASSNFKIGDRVGVGARCFYCQNCDACDRGFENNCENKVSTYFGVDKESGVPTQGGDASHIRVDGHMVFHIPDSLETNEAAPLLCGGITGFAPLLDNNVTKGTKIGIVGVGGIGHMAIQFAKALGAEVTAISRTRSKEEDAKKLGATHFVASGDPESMKEHKGTLDIILNTSSSLSQSAIDPLVTLLRARGTIALISFPPADEKIELSAPTLLLPNLTVKGSALGTPEQTQYMLNFAAEHNIKPWVETFDINEKNLSDAWVHVESGKVRYRAVMTGFDKFFGDSRQ</sequence>
<dbReference type="AlphaFoldDB" id="A0A1E4TME7"/>
<dbReference type="SUPFAM" id="SSF51735">
    <property type="entry name" value="NAD(P)-binding Rossmann-fold domains"/>
    <property type="match status" value="1"/>
</dbReference>
<dbReference type="CDD" id="cd05283">
    <property type="entry name" value="CAD1"/>
    <property type="match status" value="1"/>
</dbReference>
<dbReference type="FunFam" id="3.40.50.720:FF:000022">
    <property type="entry name" value="Cinnamyl alcohol dehydrogenase"/>
    <property type="match status" value="1"/>
</dbReference>
<organism evidence="7 8">
    <name type="scientific">Tortispora caseinolytica NRRL Y-17796</name>
    <dbReference type="NCBI Taxonomy" id="767744"/>
    <lineage>
        <taxon>Eukaryota</taxon>
        <taxon>Fungi</taxon>
        <taxon>Dikarya</taxon>
        <taxon>Ascomycota</taxon>
        <taxon>Saccharomycotina</taxon>
        <taxon>Trigonopsidomycetes</taxon>
        <taxon>Trigonopsidales</taxon>
        <taxon>Trigonopsidaceae</taxon>
        <taxon>Tortispora</taxon>
    </lineage>
</organism>